<dbReference type="PROSITE" id="PS00059">
    <property type="entry name" value="ADH_ZINC"/>
    <property type="match status" value="1"/>
</dbReference>
<dbReference type="InterPro" id="IPR002471">
    <property type="entry name" value="Pept_S9_AS"/>
</dbReference>
<dbReference type="InterPro" id="IPR015943">
    <property type="entry name" value="WD40/YVTN_repeat-like_dom_sf"/>
</dbReference>
<dbReference type="PROSITE" id="PS00708">
    <property type="entry name" value="PRO_ENDOPEP_SER"/>
    <property type="match status" value="1"/>
</dbReference>
<dbReference type="Proteomes" id="UP001204746">
    <property type="component" value="Unassembled WGS sequence"/>
</dbReference>
<comment type="caution">
    <text evidence="3">The sequence shown here is derived from an EMBL/GenBank/DDBJ whole genome shotgun (WGS) entry which is preliminary data.</text>
</comment>
<dbReference type="Pfam" id="PF00326">
    <property type="entry name" value="Peptidase_S9"/>
    <property type="match status" value="1"/>
</dbReference>
<accession>A0ABT1VCG6</accession>
<dbReference type="Gene3D" id="2.130.10.10">
    <property type="entry name" value="YVTN repeat-like/Quinoprotein amine dehydrogenase"/>
    <property type="match status" value="1"/>
</dbReference>
<evidence type="ECO:0000256" key="1">
    <source>
        <dbReference type="ARBA" id="ARBA00022801"/>
    </source>
</evidence>
<protein>
    <submittedName>
        <fullName evidence="3">Prolyl oligopeptidase family serine peptidase</fullName>
    </submittedName>
</protein>
<dbReference type="PANTHER" id="PTHR42776:SF27">
    <property type="entry name" value="DIPEPTIDYL PEPTIDASE FAMILY MEMBER 6"/>
    <property type="match status" value="1"/>
</dbReference>
<reference evidence="3 4" key="1">
    <citation type="submission" date="2022-07" db="EMBL/GenBank/DDBJ databases">
        <authorList>
            <person name="Phongsopitanun W."/>
            <person name="Tanasupawat S."/>
        </authorList>
    </citation>
    <scope>NUCLEOTIDE SEQUENCE [LARGE SCALE GENOMIC DNA]</scope>
    <source>
        <strain evidence="3 4">RCU-064</strain>
    </source>
</reference>
<dbReference type="SUPFAM" id="SSF53474">
    <property type="entry name" value="alpha/beta-Hydrolases"/>
    <property type="match status" value="1"/>
</dbReference>
<gene>
    <name evidence="3" type="ORF">NP777_44095</name>
</gene>
<proteinExistence type="predicted"/>
<dbReference type="InterPro" id="IPR002470">
    <property type="entry name" value="Peptidase_S9A"/>
</dbReference>
<dbReference type="EMBL" id="JANIAA010000061">
    <property type="protein sequence ID" value="MCQ8195085.1"/>
    <property type="molecule type" value="Genomic_DNA"/>
</dbReference>
<dbReference type="Gene3D" id="3.40.50.1820">
    <property type="entry name" value="alpha/beta hydrolase"/>
    <property type="match status" value="1"/>
</dbReference>
<evidence type="ECO:0000313" key="3">
    <source>
        <dbReference type="EMBL" id="MCQ8195085.1"/>
    </source>
</evidence>
<keyword evidence="4" id="KW-1185">Reference proteome</keyword>
<dbReference type="RefSeq" id="WP_256655830.1">
    <property type="nucleotide sequence ID" value="NZ_JANIAA010000061.1"/>
</dbReference>
<dbReference type="InterPro" id="IPR029058">
    <property type="entry name" value="AB_hydrolase_fold"/>
</dbReference>
<sequence>MTNDWQRFFTAERPLAVRRGRGPGDRSLIVVESDDGPRLSLWDAERGTVAPLSQLTSGDLAQAVLSSDGEQILSLHDDNGSEVGHVYATRLDGGAGRDLTPDLPPYTLRGIDVAGRADRAVITCAAEDGFALWLLDTAGPAAPEMLFRSPHEAWNGLISTDGALACLDTTDHNPGVRRFAVTVVDTATGEVLDRLTDGPEAPVRGVRFSPVPGDGRVLVATERTGFARPCVWHPKRGTRVDIEAPHIRGDLVPLDWSEDATRILAVHVDGGIHRVMEADLESGALRPLDHPPGAYFEPDVADALCHQWASHYGPGRTVRLLRQRFDSPLRVLHGDGQDAAPVPRLFPEPDLDGVRCESNQVRSADGTHVQLWWARPRRAQGPVPLVLHLHGGPNLVTVDRYDPAAQAWLDEGVAYASLNYRGSVTFGRRFREGFMPAIGDRELEDIEAAVGWLVAEGVADPDKVFVTGASYGGFLSLLSVGRLPGLFAGALAHVPMADWLAGYEDMNPALRAAWASFFGARPEDGLERFVRASPITYVADVVAPVWINQGTHDTRTAPKQVRRYEEALRAAGGNVVVDWYSGGHETSGRAKALGEQSRMLGLVRAALRRQPWS</sequence>
<dbReference type="SUPFAM" id="SSF82171">
    <property type="entry name" value="DPP6 N-terminal domain-like"/>
    <property type="match status" value="1"/>
</dbReference>
<dbReference type="PANTHER" id="PTHR42776">
    <property type="entry name" value="SERINE PEPTIDASE S9 FAMILY MEMBER"/>
    <property type="match status" value="1"/>
</dbReference>
<dbReference type="InterPro" id="IPR001375">
    <property type="entry name" value="Peptidase_S9_cat"/>
</dbReference>
<organism evidence="3 4">
    <name type="scientific">Streptomyces rugosispiralis</name>
    <dbReference type="NCBI Taxonomy" id="2967341"/>
    <lineage>
        <taxon>Bacteria</taxon>
        <taxon>Bacillati</taxon>
        <taxon>Actinomycetota</taxon>
        <taxon>Actinomycetes</taxon>
        <taxon>Kitasatosporales</taxon>
        <taxon>Streptomycetaceae</taxon>
        <taxon>Streptomyces</taxon>
    </lineage>
</organism>
<evidence type="ECO:0000313" key="4">
    <source>
        <dbReference type="Proteomes" id="UP001204746"/>
    </source>
</evidence>
<dbReference type="InterPro" id="IPR002328">
    <property type="entry name" value="ADH_Zn_CS"/>
</dbReference>
<evidence type="ECO:0000259" key="2">
    <source>
        <dbReference type="Pfam" id="PF00326"/>
    </source>
</evidence>
<keyword evidence="1" id="KW-0378">Hydrolase</keyword>
<name>A0ABT1VCG6_9ACTN</name>
<dbReference type="PRINTS" id="PR00862">
    <property type="entry name" value="PROLIGOPTASE"/>
</dbReference>
<feature type="domain" description="Peptidase S9 prolyl oligopeptidase catalytic" evidence="2">
    <location>
        <begin position="406"/>
        <end position="585"/>
    </location>
</feature>